<reference evidence="10 11" key="1">
    <citation type="submission" date="2016-10" db="EMBL/GenBank/DDBJ databases">
        <authorList>
            <person name="Cai Z."/>
        </authorList>
    </citation>
    <scope>NUCLEOTIDE SEQUENCE [LARGE SCALE GENOMIC DNA]</scope>
</reference>
<dbReference type="PANTHER" id="PTHR20383">
    <property type="entry name" value="RNA POLYMERASE II SUBUNIT A C-TERMINAL DOMAIN PHOSPHATASE"/>
    <property type="match status" value="1"/>
</dbReference>
<dbReference type="GO" id="GO:0004722">
    <property type="term" value="F:protein serine/threonine phosphatase activity"/>
    <property type="evidence" value="ECO:0007669"/>
    <property type="project" value="UniProtKB-UniRule"/>
</dbReference>
<evidence type="ECO:0000313" key="10">
    <source>
        <dbReference type="EMBL" id="SZX61504.1"/>
    </source>
</evidence>
<gene>
    <name evidence="10" type="ORF">BQ4739_LOCUS2019</name>
</gene>
<comment type="similarity">
    <text evidence="2 9">Belongs to the SSU72 phosphatase family.</text>
</comment>
<keyword evidence="4 9" id="KW-0378">Hydrolase</keyword>
<keyword evidence="11" id="KW-1185">Reference proteome</keyword>
<dbReference type="InterPro" id="IPR006811">
    <property type="entry name" value="RNA_pol_II_suA"/>
</dbReference>
<evidence type="ECO:0000256" key="8">
    <source>
        <dbReference type="ARBA" id="ARBA00048336"/>
    </source>
</evidence>
<name>A0A383VA69_TETOB</name>
<dbReference type="Proteomes" id="UP000256970">
    <property type="component" value="Unassembled WGS sequence"/>
</dbReference>
<evidence type="ECO:0000256" key="5">
    <source>
        <dbReference type="ARBA" id="ARBA00022912"/>
    </source>
</evidence>
<keyword evidence="5 9" id="KW-0904">Protein phosphatase</keyword>
<evidence type="ECO:0000256" key="2">
    <source>
        <dbReference type="ARBA" id="ARBA00008978"/>
    </source>
</evidence>
<organism evidence="10 11">
    <name type="scientific">Tetradesmus obliquus</name>
    <name type="common">Green alga</name>
    <name type="synonym">Acutodesmus obliquus</name>
    <dbReference type="NCBI Taxonomy" id="3088"/>
    <lineage>
        <taxon>Eukaryota</taxon>
        <taxon>Viridiplantae</taxon>
        <taxon>Chlorophyta</taxon>
        <taxon>core chlorophytes</taxon>
        <taxon>Chlorophyceae</taxon>
        <taxon>CS clade</taxon>
        <taxon>Sphaeropleales</taxon>
        <taxon>Scenedesmaceae</taxon>
        <taxon>Tetradesmus</taxon>
    </lineage>
</organism>
<dbReference type="GO" id="GO:0006397">
    <property type="term" value="P:mRNA processing"/>
    <property type="evidence" value="ECO:0007669"/>
    <property type="project" value="UniProtKB-KW"/>
</dbReference>
<dbReference type="GO" id="GO:0005634">
    <property type="term" value="C:nucleus"/>
    <property type="evidence" value="ECO:0007669"/>
    <property type="project" value="UniProtKB-SubCell"/>
</dbReference>
<evidence type="ECO:0000313" key="11">
    <source>
        <dbReference type="Proteomes" id="UP000256970"/>
    </source>
</evidence>
<evidence type="ECO:0000256" key="6">
    <source>
        <dbReference type="ARBA" id="ARBA00023242"/>
    </source>
</evidence>
<evidence type="ECO:0000256" key="1">
    <source>
        <dbReference type="ARBA" id="ARBA00004123"/>
    </source>
</evidence>
<keyword evidence="6 9" id="KW-0539">Nucleus</keyword>
<keyword evidence="3 9" id="KW-0507">mRNA processing</keyword>
<comment type="subcellular location">
    <subcellularLocation>
        <location evidence="1 9">Nucleus</location>
    </subcellularLocation>
</comment>
<evidence type="ECO:0000256" key="4">
    <source>
        <dbReference type="ARBA" id="ARBA00022801"/>
    </source>
</evidence>
<protein>
    <recommendedName>
        <fullName evidence="9">RNA polymerase II subunit A C-terminal domain phosphatase SSU72</fullName>
        <shortName evidence="9">CTD phosphatase SSU72</shortName>
        <ecNumber evidence="9">3.1.3.16</ecNumber>
    </recommendedName>
</protein>
<comment type="function">
    <text evidence="9">Protein phosphatase that catalyzes the dephosphorylation of the C-terminal domain of RNA polymerase II. Plays a role in RNA processing and termination.</text>
</comment>
<dbReference type="AlphaFoldDB" id="A0A383VA69"/>
<dbReference type="EC" id="3.1.3.16" evidence="9"/>
<dbReference type="EMBL" id="FNXT01000150">
    <property type="protein sequence ID" value="SZX61504.1"/>
    <property type="molecule type" value="Genomic_DNA"/>
</dbReference>
<dbReference type="Pfam" id="PF04722">
    <property type="entry name" value="Ssu72"/>
    <property type="match status" value="1"/>
</dbReference>
<comment type="catalytic activity">
    <reaction evidence="8 9">
        <text>O-phospho-L-threonyl-[protein] + H2O = L-threonyl-[protein] + phosphate</text>
        <dbReference type="Rhea" id="RHEA:47004"/>
        <dbReference type="Rhea" id="RHEA-COMP:11060"/>
        <dbReference type="Rhea" id="RHEA-COMP:11605"/>
        <dbReference type="ChEBI" id="CHEBI:15377"/>
        <dbReference type="ChEBI" id="CHEBI:30013"/>
        <dbReference type="ChEBI" id="CHEBI:43474"/>
        <dbReference type="ChEBI" id="CHEBI:61977"/>
        <dbReference type="EC" id="3.1.3.16"/>
    </reaction>
</comment>
<evidence type="ECO:0000256" key="7">
    <source>
        <dbReference type="ARBA" id="ARBA00047761"/>
    </source>
</evidence>
<evidence type="ECO:0000256" key="9">
    <source>
        <dbReference type="RuleBase" id="RU369031"/>
    </source>
</evidence>
<dbReference type="STRING" id="3088.A0A383VA69"/>
<proteinExistence type="inferred from homology"/>
<dbReference type="Gene3D" id="3.40.50.2300">
    <property type="match status" value="2"/>
</dbReference>
<sequence>MEAHRVLKEHNFNVCSYGVGGHVKLPGPGPKQPNVYDFGTRYDFIFNDLKSKDEALYTRNGLLTMLQRNMAVKAAPEKWQYCREVFDAVVCFEEKVMQQVIEDMAGRPQILMKPVLVINIDVKDNHEEAAKVAPQTLQLCQMLEAADSWEGAVDEVMAHFELEHQRRATYTICYY</sequence>
<evidence type="ECO:0000256" key="3">
    <source>
        <dbReference type="ARBA" id="ARBA00022664"/>
    </source>
</evidence>
<comment type="catalytic activity">
    <reaction evidence="7 9">
        <text>O-phospho-L-seryl-[protein] + H2O = L-seryl-[protein] + phosphate</text>
        <dbReference type="Rhea" id="RHEA:20629"/>
        <dbReference type="Rhea" id="RHEA-COMP:9863"/>
        <dbReference type="Rhea" id="RHEA-COMP:11604"/>
        <dbReference type="ChEBI" id="CHEBI:15377"/>
        <dbReference type="ChEBI" id="CHEBI:29999"/>
        <dbReference type="ChEBI" id="CHEBI:43474"/>
        <dbReference type="ChEBI" id="CHEBI:83421"/>
        <dbReference type="EC" id="3.1.3.16"/>
    </reaction>
</comment>
<accession>A0A383VA69</accession>